<evidence type="ECO:0000256" key="2">
    <source>
        <dbReference type="ARBA" id="ARBA00009425"/>
    </source>
</evidence>
<keyword evidence="6 7" id="KW-0472">Membrane</keyword>
<feature type="transmembrane region" description="Helical" evidence="7">
    <location>
        <begin position="96"/>
        <end position="114"/>
    </location>
</feature>
<dbReference type="EMBL" id="FMYV01000004">
    <property type="protein sequence ID" value="SDC42890.1"/>
    <property type="molecule type" value="Genomic_DNA"/>
</dbReference>
<comment type="subcellular location">
    <subcellularLocation>
        <location evidence="1">Cell membrane</location>
        <topology evidence="1">Multi-pass membrane protein</topology>
    </subcellularLocation>
</comment>
<dbReference type="PANTHER" id="PTHR33932">
    <property type="entry name" value="NA(+)/H(+) ANTIPORTER SUBUNIT B"/>
    <property type="match status" value="1"/>
</dbReference>
<dbReference type="OrthoDB" id="46595at2"/>
<evidence type="ECO:0000256" key="5">
    <source>
        <dbReference type="ARBA" id="ARBA00022989"/>
    </source>
</evidence>
<evidence type="ECO:0000313" key="12">
    <source>
        <dbReference type="Proteomes" id="UP000297288"/>
    </source>
</evidence>
<dbReference type="Pfam" id="PF04039">
    <property type="entry name" value="MnhB"/>
    <property type="match status" value="1"/>
</dbReference>
<evidence type="ECO:0000313" key="10">
    <source>
        <dbReference type="EMBL" id="TGG87640.1"/>
    </source>
</evidence>
<evidence type="ECO:0000256" key="6">
    <source>
        <dbReference type="ARBA" id="ARBA00023136"/>
    </source>
</evidence>
<keyword evidence="5 7" id="KW-1133">Transmembrane helix</keyword>
<evidence type="ECO:0000256" key="3">
    <source>
        <dbReference type="ARBA" id="ARBA00022475"/>
    </source>
</evidence>
<reference evidence="9 11" key="1">
    <citation type="submission" date="2016-10" db="EMBL/GenBank/DDBJ databases">
        <authorList>
            <person name="de Groot N.N."/>
        </authorList>
    </citation>
    <scope>NUCLEOTIDE SEQUENCE [LARGE SCALE GENOMIC DNA]</scope>
    <source>
        <strain evidence="9 11">WG14</strain>
    </source>
</reference>
<dbReference type="InterPro" id="IPR007182">
    <property type="entry name" value="MnhB"/>
</dbReference>
<evidence type="ECO:0000256" key="7">
    <source>
        <dbReference type="SAM" id="Phobius"/>
    </source>
</evidence>
<feature type="transmembrane region" description="Helical" evidence="7">
    <location>
        <begin position="53"/>
        <end position="75"/>
    </location>
</feature>
<proteinExistence type="inferred from homology"/>
<keyword evidence="3" id="KW-1003">Cell membrane</keyword>
<sequence length="228" mass="25248">MIRKILSIILLTSIFFLFVLNVDFGSSTSSFTPELITRENGSQNMVSSIVLDFRLFDTFFEVLVFTIAIIGVSFYMEKLPEYKGEDTIVSSPVIQIMTPILFQIIVMISLYIALTGHLGPGGGFAAGVMMGTGLIGVSFVKPMDEIEDIFKKSKIEKFKILSPLFIIIYGIMGVLWGDAFFANFPFTGKTGELLSGGSAILLNFVIGFEVFAGTWTILYKFIKHRGLL</sequence>
<gene>
    <name evidence="10" type="ORF">E4650_07820</name>
    <name evidence="9" type="ORF">SAMN04488588_1041</name>
</gene>
<feature type="transmembrane region" description="Helical" evidence="7">
    <location>
        <begin position="120"/>
        <end position="140"/>
    </location>
</feature>
<comment type="similarity">
    <text evidence="2">Belongs to the CPA3 antiporters (TC 2.A.63) subunit B family.</text>
</comment>
<keyword evidence="4 7" id="KW-0812">Transmembrane</keyword>
<dbReference type="STRING" id="28234.SAMN04488588_1041"/>
<evidence type="ECO:0000259" key="8">
    <source>
        <dbReference type="Pfam" id="PF04039"/>
    </source>
</evidence>
<dbReference type="EMBL" id="SRME01000004">
    <property type="protein sequence ID" value="TGG87640.1"/>
    <property type="molecule type" value="Genomic_DNA"/>
</dbReference>
<reference evidence="10 12" key="2">
    <citation type="submission" date="2019-04" db="EMBL/GenBank/DDBJ databases">
        <title>Draft genome sequence data and analysis of a Fermenting Bacterium, Geotoga petraea strain HO-Geo1, isolated from heavy-oil petroleum reservoir in Russia.</title>
        <authorList>
            <person name="Grouzdev D.S."/>
            <person name="Semenova E.M."/>
            <person name="Sokolova D.S."/>
            <person name="Tourova T.P."/>
            <person name="Poltaraus A.B."/>
            <person name="Nazina T.N."/>
        </authorList>
    </citation>
    <scope>NUCLEOTIDE SEQUENCE [LARGE SCALE GENOMIC DNA]</scope>
    <source>
        <strain evidence="10 12">HO-Geo1</strain>
    </source>
</reference>
<feature type="domain" description="Na+/H+ antiporter MnhB subunit-related protein" evidence="8">
    <location>
        <begin position="93"/>
        <end position="216"/>
    </location>
</feature>
<evidence type="ECO:0000313" key="11">
    <source>
        <dbReference type="Proteomes" id="UP000199322"/>
    </source>
</evidence>
<keyword evidence="11" id="KW-1185">Reference proteome</keyword>
<evidence type="ECO:0000313" key="9">
    <source>
        <dbReference type="EMBL" id="SDC42890.1"/>
    </source>
</evidence>
<dbReference type="GO" id="GO:0005886">
    <property type="term" value="C:plasma membrane"/>
    <property type="evidence" value="ECO:0007669"/>
    <property type="project" value="UniProtKB-SubCell"/>
</dbReference>
<dbReference type="RefSeq" id="WP_091403381.1">
    <property type="nucleotide sequence ID" value="NZ_FMYV01000004.1"/>
</dbReference>
<dbReference type="InterPro" id="IPR050622">
    <property type="entry name" value="CPA3_antiporter_subunitB"/>
</dbReference>
<organism evidence="9 11">
    <name type="scientific">Geotoga petraea</name>
    <dbReference type="NCBI Taxonomy" id="28234"/>
    <lineage>
        <taxon>Bacteria</taxon>
        <taxon>Thermotogati</taxon>
        <taxon>Thermotogota</taxon>
        <taxon>Thermotogae</taxon>
        <taxon>Petrotogales</taxon>
        <taxon>Petrotogaceae</taxon>
        <taxon>Geotoga</taxon>
    </lineage>
</organism>
<dbReference type="Proteomes" id="UP000199322">
    <property type="component" value="Unassembled WGS sequence"/>
</dbReference>
<evidence type="ECO:0000256" key="4">
    <source>
        <dbReference type="ARBA" id="ARBA00022692"/>
    </source>
</evidence>
<name>A0A1G6LI12_9BACT</name>
<dbReference type="Proteomes" id="UP000297288">
    <property type="component" value="Unassembled WGS sequence"/>
</dbReference>
<dbReference type="AlphaFoldDB" id="A0A1G6LI12"/>
<evidence type="ECO:0000256" key="1">
    <source>
        <dbReference type="ARBA" id="ARBA00004651"/>
    </source>
</evidence>
<feature type="transmembrane region" description="Helical" evidence="7">
    <location>
        <begin position="160"/>
        <end position="181"/>
    </location>
</feature>
<protein>
    <submittedName>
        <fullName evidence="9">Multisubunit sodium/proton antiporter, MrpB subunit</fullName>
    </submittedName>
</protein>
<accession>A0A1G6LI12</accession>
<feature type="transmembrane region" description="Helical" evidence="7">
    <location>
        <begin position="201"/>
        <end position="222"/>
    </location>
</feature>
<dbReference type="PANTHER" id="PTHR33932:SF4">
    <property type="entry name" value="NA(+)_H(+) ANTIPORTER SUBUNIT B"/>
    <property type="match status" value="1"/>
</dbReference>